<protein>
    <submittedName>
        <fullName evidence="2">Uncharacterized protein</fullName>
    </submittedName>
</protein>
<feature type="signal peptide" evidence="1">
    <location>
        <begin position="1"/>
        <end position="28"/>
    </location>
</feature>
<evidence type="ECO:0000313" key="2">
    <source>
        <dbReference type="EMBL" id="KAJ4846487.1"/>
    </source>
</evidence>
<dbReference type="EMBL" id="JAKUCV010001416">
    <property type="protein sequence ID" value="KAJ4846487.1"/>
    <property type="molecule type" value="Genomic_DNA"/>
</dbReference>
<organism evidence="2 3">
    <name type="scientific">Turnera subulata</name>
    <dbReference type="NCBI Taxonomy" id="218843"/>
    <lineage>
        <taxon>Eukaryota</taxon>
        <taxon>Viridiplantae</taxon>
        <taxon>Streptophyta</taxon>
        <taxon>Embryophyta</taxon>
        <taxon>Tracheophyta</taxon>
        <taxon>Spermatophyta</taxon>
        <taxon>Magnoliopsida</taxon>
        <taxon>eudicotyledons</taxon>
        <taxon>Gunneridae</taxon>
        <taxon>Pentapetalae</taxon>
        <taxon>rosids</taxon>
        <taxon>fabids</taxon>
        <taxon>Malpighiales</taxon>
        <taxon>Passifloraceae</taxon>
        <taxon>Turnera</taxon>
    </lineage>
</organism>
<keyword evidence="1" id="KW-0732">Signal</keyword>
<sequence>MESSKKGVSVLVLMALLLVSNFAPLALARCGSESPMNNGCPGSSCNILGSDNCCGGCMCIPVGIFVGVCAGGCCNSLSSDLDHTPKTDGLDDALLPNSRIRLRI</sequence>
<keyword evidence="3" id="KW-1185">Reference proteome</keyword>
<proteinExistence type="predicted"/>
<comment type="caution">
    <text evidence="2">The sequence shown here is derived from an EMBL/GenBank/DDBJ whole genome shotgun (WGS) entry which is preliminary data.</text>
</comment>
<dbReference type="AlphaFoldDB" id="A0A9Q0GCX5"/>
<reference evidence="2" key="1">
    <citation type="submission" date="2022-02" db="EMBL/GenBank/DDBJ databases">
        <authorList>
            <person name="Henning P.M."/>
            <person name="McCubbin A.G."/>
            <person name="Shore J.S."/>
        </authorList>
    </citation>
    <scope>NUCLEOTIDE SEQUENCE</scope>
    <source>
        <strain evidence="2">F60SS</strain>
        <tissue evidence="2">Leaves</tissue>
    </source>
</reference>
<name>A0A9Q0GCX5_9ROSI</name>
<evidence type="ECO:0000256" key="1">
    <source>
        <dbReference type="SAM" id="SignalP"/>
    </source>
</evidence>
<reference evidence="2" key="2">
    <citation type="journal article" date="2023" name="Plants (Basel)">
        <title>Annotation of the Turnera subulata (Passifloraceae) Draft Genome Reveals the S-Locus Evolved after the Divergence of Turneroideae from Passifloroideae in a Stepwise Manner.</title>
        <authorList>
            <person name="Henning P.M."/>
            <person name="Roalson E.H."/>
            <person name="Mir W."/>
            <person name="McCubbin A.G."/>
            <person name="Shore J.S."/>
        </authorList>
    </citation>
    <scope>NUCLEOTIDE SEQUENCE</scope>
    <source>
        <strain evidence="2">F60SS</strain>
    </source>
</reference>
<dbReference type="Proteomes" id="UP001141552">
    <property type="component" value="Unassembled WGS sequence"/>
</dbReference>
<accession>A0A9Q0GCX5</accession>
<evidence type="ECO:0000313" key="3">
    <source>
        <dbReference type="Proteomes" id="UP001141552"/>
    </source>
</evidence>
<feature type="chain" id="PRO_5040171864" evidence="1">
    <location>
        <begin position="29"/>
        <end position="104"/>
    </location>
</feature>
<gene>
    <name evidence="2" type="ORF">Tsubulata_034858</name>
</gene>